<dbReference type="PANTHER" id="PTHR34473">
    <property type="entry name" value="UPF0699 TRANSMEMBRANE PROTEIN YDBS"/>
    <property type="match status" value="1"/>
</dbReference>
<protein>
    <submittedName>
        <fullName evidence="3">PH domain-containing protein</fullName>
    </submittedName>
</protein>
<dbReference type="PIRSF" id="PIRSF026631">
    <property type="entry name" value="UCP026631"/>
    <property type="match status" value="1"/>
</dbReference>
<comment type="caution">
    <text evidence="3">The sequence shown here is derived from an EMBL/GenBank/DDBJ whole genome shotgun (WGS) entry which is preliminary data.</text>
</comment>
<reference evidence="3 4" key="1">
    <citation type="submission" date="2020-08" db="EMBL/GenBank/DDBJ databases">
        <title>A Genomic Blueprint of the Chicken Gut Microbiome.</title>
        <authorList>
            <person name="Gilroy R."/>
            <person name="Ravi A."/>
            <person name="Getino M."/>
            <person name="Pursley I."/>
            <person name="Horton D.L."/>
            <person name="Alikhan N.-F."/>
            <person name="Baker D."/>
            <person name="Gharbi K."/>
            <person name="Hall N."/>
            <person name="Watson M."/>
            <person name="Adriaenssens E.M."/>
            <person name="Foster-Nyarko E."/>
            <person name="Jarju S."/>
            <person name="Secka A."/>
            <person name="Antonio M."/>
            <person name="Oren A."/>
            <person name="Chaudhuri R."/>
            <person name="La Ragione R.M."/>
            <person name="Hildebrand F."/>
            <person name="Pallen M.J."/>
        </authorList>
    </citation>
    <scope>NUCLEOTIDE SEQUENCE [LARGE SCALE GENOMIC DNA]</scope>
    <source>
        <strain evidence="3 4">Sa2BUA9</strain>
    </source>
</reference>
<dbReference type="InterPro" id="IPR014529">
    <property type="entry name" value="UCP026631"/>
</dbReference>
<feature type="domain" description="YdbS-like PH" evidence="2">
    <location>
        <begin position="68"/>
        <end position="150"/>
    </location>
</feature>
<dbReference type="Proteomes" id="UP000640786">
    <property type="component" value="Unassembled WGS sequence"/>
</dbReference>
<dbReference type="RefSeq" id="WP_191697907.1">
    <property type="nucleotide sequence ID" value="NZ_JACSQO010000013.1"/>
</dbReference>
<dbReference type="InterPro" id="IPR005182">
    <property type="entry name" value="YdbS-like_PH"/>
</dbReference>
<feature type="transmembrane region" description="Helical" evidence="1">
    <location>
        <begin position="43"/>
        <end position="66"/>
    </location>
</feature>
<feature type="transmembrane region" description="Helical" evidence="1">
    <location>
        <begin position="226"/>
        <end position="255"/>
    </location>
</feature>
<evidence type="ECO:0000313" key="4">
    <source>
        <dbReference type="Proteomes" id="UP000640786"/>
    </source>
</evidence>
<keyword evidence="1" id="KW-1133">Transmembrane helix</keyword>
<gene>
    <name evidence="3" type="ORF">H9650_18750</name>
</gene>
<evidence type="ECO:0000256" key="1">
    <source>
        <dbReference type="SAM" id="Phobius"/>
    </source>
</evidence>
<accession>A0ABR8REI3</accession>
<keyword evidence="1" id="KW-0812">Transmembrane</keyword>
<feature type="transmembrane region" description="Helical" evidence="1">
    <location>
        <begin position="361"/>
        <end position="378"/>
    </location>
</feature>
<feature type="domain" description="YdbS-like PH" evidence="2">
    <location>
        <begin position="257"/>
        <end position="327"/>
    </location>
</feature>
<dbReference type="PANTHER" id="PTHR34473:SF2">
    <property type="entry name" value="UPF0699 TRANSMEMBRANE PROTEIN YDBT"/>
    <property type="match status" value="1"/>
</dbReference>
<feature type="domain" description="YdbS-like PH" evidence="2">
    <location>
        <begin position="404"/>
        <end position="483"/>
    </location>
</feature>
<dbReference type="Pfam" id="PF03703">
    <property type="entry name" value="bPH_2"/>
    <property type="match status" value="3"/>
</dbReference>
<name>A0ABR8REI3_9BACI</name>
<proteinExistence type="predicted"/>
<keyword evidence="1" id="KW-0472">Membrane</keyword>
<evidence type="ECO:0000259" key="2">
    <source>
        <dbReference type="Pfam" id="PF03703"/>
    </source>
</evidence>
<feature type="transmembrane region" description="Helical" evidence="1">
    <location>
        <begin position="186"/>
        <end position="206"/>
    </location>
</feature>
<sequence>MSKEKYKLHPISALINFVKVLKEMILPLIVLLVVNGFGDDSNFWSGLFTYGIYAIVLLFMLVSGIIKWKRFRYWFEDGELRIEYGLFVKKKRYIPFDRIQSLNYTEGIFHRPFGLVKVKVETAGGGPTKEADAELTAISKEAAEQIKKEIMLAKSQDTPILEEGIEITETMKEEKKPIFRMSTKELLVLASTSGGVGVFFSGLAVFASQFSELIPYERIYNEIMIFIKFGVLMVALVVFSVLLVAWAVSVLLTFINYYDFTIRIEDEEIIITRGLLEKKKITIPLTRIQGIRLVENPLRQLTGYATVTVDSAGGSMAEKDETIRLLPLIKKTEINPILEEIFPEFQLQPSFQRVPNKSRKFFYRLDLLWIIPIAAAVIYFFYPYGLLSLLLIPASFGLGVWQKKTAGFYIEETQLVAQYRLFSRVTVWMEKRRIQSMTARTTYFQKKSDVASIVVTIKSGVGGAETVIPHIEKVDSEKLLSWYEPTRKSKTIIEKEQSE</sequence>
<keyword evidence="4" id="KW-1185">Reference proteome</keyword>
<evidence type="ECO:0000313" key="3">
    <source>
        <dbReference type="EMBL" id="MBD7946150.1"/>
    </source>
</evidence>
<organism evidence="3 4">
    <name type="scientific">Psychrobacillus faecigallinarum</name>
    <dbReference type="NCBI Taxonomy" id="2762235"/>
    <lineage>
        <taxon>Bacteria</taxon>
        <taxon>Bacillati</taxon>
        <taxon>Bacillota</taxon>
        <taxon>Bacilli</taxon>
        <taxon>Bacillales</taxon>
        <taxon>Bacillaceae</taxon>
        <taxon>Psychrobacillus</taxon>
    </lineage>
</organism>
<dbReference type="EMBL" id="JACSQO010000013">
    <property type="protein sequence ID" value="MBD7946150.1"/>
    <property type="molecule type" value="Genomic_DNA"/>
</dbReference>
<feature type="transmembrane region" description="Helical" evidence="1">
    <location>
        <begin position="20"/>
        <end position="37"/>
    </location>
</feature>